<proteinExistence type="predicted"/>
<gene>
    <name evidence="1" type="ORF">H9763_10105</name>
</gene>
<accession>A0A9D2MTF3</accession>
<evidence type="ECO:0000313" key="2">
    <source>
        <dbReference type="Proteomes" id="UP000886883"/>
    </source>
</evidence>
<comment type="caution">
    <text evidence="1">The sequence shown here is derived from an EMBL/GenBank/DDBJ whole genome shotgun (WGS) entry which is preliminary data.</text>
</comment>
<reference evidence="1" key="2">
    <citation type="submission" date="2021-04" db="EMBL/GenBank/DDBJ databases">
        <authorList>
            <person name="Gilroy R."/>
        </authorList>
    </citation>
    <scope>NUCLEOTIDE SEQUENCE</scope>
    <source>
        <strain evidence="1">USAMLcec3-2134</strain>
    </source>
</reference>
<name>A0A9D2MTF3_9FIRM</name>
<dbReference type="AlphaFoldDB" id="A0A9D2MTF3"/>
<evidence type="ECO:0000313" key="1">
    <source>
        <dbReference type="EMBL" id="HJB91797.1"/>
    </source>
</evidence>
<organism evidence="1 2">
    <name type="scientific">Candidatus Eisenbergiella merdigallinarum</name>
    <dbReference type="NCBI Taxonomy" id="2838552"/>
    <lineage>
        <taxon>Bacteria</taxon>
        <taxon>Bacillati</taxon>
        <taxon>Bacillota</taxon>
        <taxon>Clostridia</taxon>
        <taxon>Lachnospirales</taxon>
        <taxon>Lachnospiraceae</taxon>
        <taxon>Eisenbergiella</taxon>
    </lineage>
</organism>
<reference evidence="1" key="1">
    <citation type="journal article" date="2021" name="PeerJ">
        <title>Extensive microbial diversity within the chicken gut microbiome revealed by metagenomics and culture.</title>
        <authorList>
            <person name="Gilroy R."/>
            <person name="Ravi A."/>
            <person name="Getino M."/>
            <person name="Pursley I."/>
            <person name="Horton D.L."/>
            <person name="Alikhan N.F."/>
            <person name="Baker D."/>
            <person name="Gharbi K."/>
            <person name="Hall N."/>
            <person name="Watson M."/>
            <person name="Adriaenssens E.M."/>
            <person name="Foster-Nyarko E."/>
            <person name="Jarju S."/>
            <person name="Secka A."/>
            <person name="Antonio M."/>
            <person name="Oren A."/>
            <person name="Chaudhuri R.R."/>
            <person name="La Ragione R."/>
            <person name="Hildebrand F."/>
            <person name="Pallen M.J."/>
        </authorList>
    </citation>
    <scope>NUCLEOTIDE SEQUENCE</scope>
    <source>
        <strain evidence="1">USAMLcec3-2134</strain>
    </source>
</reference>
<sequence length="81" mass="9047">MNVSLLCLVAIILALILVPVGLSLYRSWDYKRQISGKKEMRTADDDLTLPEPQSPPNMDLEMEAAIHGGRIKSNSEFANLF</sequence>
<dbReference type="EMBL" id="DWXE01000039">
    <property type="protein sequence ID" value="HJB91797.1"/>
    <property type="molecule type" value="Genomic_DNA"/>
</dbReference>
<dbReference type="Proteomes" id="UP000886883">
    <property type="component" value="Unassembled WGS sequence"/>
</dbReference>
<protein>
    <submittedName>
        <fullName evidence="1">Uncharacterized protein</fullName>
    </submittedName>
</protein>